<feature type="non-terminal residue" evidence="2">
    <location>
        <position position="1"/>
    </location>
</feature>
<feature type="compositionally biased region" description="Low complexity" evidence="1">
    <location>
        <begin position="1"/>
        <end position="25"/>
    </location>
</feature>
<reference evidence="2" key="1">
    <citation type="journal article" date="2013" name="Genome Biol.">
        <title>Draft genome of the mountain pine beetle, Dendroctonus ponderosae Hopkins, a major forest pest.</title>
        <authorList>
            <person name="Keeling C.I."/>
            <person name="Yuen M.M."/>
            <person name="Liao N.Y."/>
            <person name="Docking T.R."/>
            <person name="Chan S.K."/>
            <person name="Taylor G.A."/>
            <person name="Palmquist D.L."/>
            <person name="Jackman S.D."/>
            <person name="Nguyen A."/>
            <person name="Li M."/>
            <person name="Henderson H."/>
            <person name="Janes J.K."/>
            <person name="Zhao Y."/>
            <person name="Pandoh P."/>
            <person name="Moore R."/>
            <person name="Sperling F.A."/>
            <person name="Huber D.P."/>
            <person name="Birol I."/>
            <person name="Jones S.J."/>
            <person name="Bohlmann J."/>
        </authorList>
    </citation>
    <scope>NUCLEOTIDE SEQUENCE</scope>
</reference>
<sequence length="49" mass="5323">MNLTFPSDPQQPSPQQGGVQQIQSPAMSMPGQGGNPGYPPHMQIRRNSF</sequence>
<protein>
    <submittedName>
        <fullName evidence="2">Uncharacterized protein</fullName>
    </submittedName>
</protein>
<dbReference type="HOGENOM" id="CLU_3144367_0_0_1"/>
<feature type="region of interest" description="Disordered" evidence="1">
    <location>
        <begin position="1"/>
        <end position="49"/>
    </location>
</feature>
<evidence type="ECO:0000313" key="2">
    <source>
        <dbReference type="EMBL" id="ENN71318.1"/>
    </source>
</evidence>
<name>N6T1A9_DENPD</name>
<accession>N6T1A9</accession>
<dbReference type="AlphaFoldDB" id="N6T1A9"/>
<dbReference type="EMBL" id="KB741276">
    <property type="protein sequence ID" value="ENN71318.1"/>
    <property type="molecule type" value="Genomic_DNA"/>
</dbReference>
<gene>
    <name evidence="2" type="ORF">YQE_11992</name>
</gene>
<organism evidence="2">
    <name type="scientific">Dendroctonus ponderosae</name>
    <name type="common">Mountain pine beetle</name>
    <dbReference type="NCBI Taxonomy" id="77166"/>
    <lineage>
        <taxon>Eukaryota</taxon>
        <taxon>Metazoa</taxon>
        <taxon>Ecdysozoa</taxon>
        <taxon>Arthropoda</taxon>
        <taxon>Hexapoda</taxon>
        <taxon>Insecta</taxon>
        <taxon>Pterygota</taxon>
        <taxon>Neoptera</taxon>
        <taxon>Endopterygota</taxon>
        <taxon>Coleoptera</taxon>
        <taxon>Polyphaga</taxon>
        <taxon>Cucujiformia</taxon>
        <taxon>Curculionidae</taxon>
        <taxon>Scolytinae</taxon>
        <taxon>Dendroctonus</taxon>
    </lineage>
</organism>
<evidence type="ECO:0000256" key="1">
    <source>
        <dbReference type="SAM" id="MobiDB-lite"/>
    </source>
</evidence>
<proteinExistence type="predicted"/>